<protein>
    <submittedName>
        <fullName evidence="1">Uncharacterized protein</fullName>
    </submittedName>
</protein>
<dbReference type="RefSeq" id="WP_126632045.1">
    <property type="nucleotide sequence ID" value="NZ_BIFT01000003.1"/>
</dbReference>
<evidence type="ECO:0000313" key="1">
    <source>
        <dbReference type="EMBL" id="GCE32028.1"/>
    </source>
</evidence>
<proteinExistence type="predicted"/>
<organism evidence="1 2">
    <name type="scientific">Dictyobacter alpinus</name>
    <dbReference type="NCBI Taxonomy" id="2014873"/>
    <lineage>
        <taxon>Bacteria</taxon>
        <taxon>Bacillati</taxon>
        <taxon>Chloroflexota</taxon>
        <taxon>Ktedonobacteria</taxon>
        <taxon>Ktedonobacterales</taxon>
        <taxon>Dictyobacteraceae</taxon>
        <taxon>Dictyobacter</taxon>
    </lineage>
</organism>
<dbReference type="AlphaFoldDB" id="A0A402BKY4"/>
<evidence type="ECO:0000313" key="2">
    <source>
        <dbReference type="Proteomes" id="UP000287171"/>
    </source>
</evidence>
<gene>
    <name evidence="1" type="ORF">KDA_75120</name>
</gene>
<dbReference type="EMBL" id="BIFT01000003">
    <property type="protein sequence ID" value="GCE32028.1"/>
    <property type="molecule type" value="Genomic_DNA"/>
</dbReference>
<dbReference type="OrthoDB" id="7061697at2"/>
<name>A0A402BKY4_9CHLR</name>
<reference evidence="2" key="1">
    <citation type="submission" date="2018-12" db="EMBL/GenBank/DDBJ databases">
        <title>Tengunoibacter tsumagoiensis gen. nov., sp. nov., Dictyobacter kobayashii sp. nov., D. alpinus sp. nov., and D. joshuensis sp. nov. and description of Dictyobacteraceae fam. nov. within the order Ktedonobacterales isolated from Tengu-no-mugimeshi.</title>
        <authorList>
            <person name="Wang C.M."/>
            <person name="Zheng Y."/>
            <person name="Sakai Y."/>
            <person name="Toyoda A."/>
            <person name="Minakuchi Y."/>
            <person name="Abe K."/>
            <person name="Yokota A."/>
            <person name="Yabe S."/>
        </authorList>
    </citation>
    <scope>NUCLEOTIDE SEQUENCE [LARGE SCALE GENOMIC DNA]</scope>
    <source>
        <strain evidence="2">Uno16</strain>
    </source>
</reference>
<accession>A0A402BKY4</accession>
<keyword evidence="2" id="KW-1185">Reference proteome</keyword>
<sequence length="141" mass="16277">MSRMVSDQARLPWLTRLQQTLFACPAPKGYWARPIEKDEYLFVTKVADELVECMKIWAVEARIEILAHIACWHRHIQTYRGHVLCSDTAGRTFLIDGQSWGYVKSAATHLLQIDGVDQAKRFVDALWEHRPENGGEHVAFR</sequence>
<comment type="caution">
    <text evidence="1">The sequence shown here is derived from an EMBL/GenBank/DDBJ whole genome shotgun (WGS) entry which is preliminary data.</text>
</comment>
<dbReference type="Proteomes" id="UP000287171">
    <property type="component" value="Unassembled WGS sequence"/>
</dbReference>